<protein>
    <submittedName>
        <fullName evidence="1">Uncharacterized protein</fullName>
    </submittedName>
</protein>
<sequence>MRELEDTKKETGFYPEHEMSDRNFNTLFSRYIYFLSKNCQQEAEQILIKCRISGIPHLIAKIQSGDQRNDLLIRVISKIVKGKFAPDATASQCLTWWEANKHKYIQPFKGRRARKGRVDTIFWNPYLGH</sequence>
<dbReference type="AlphaFoldDB" id="A0A2N1PK75"/>
<proteinExistence type="predicted"/>
<organism evidence="1 2">
    <name type="scientific">Candidatus Wallbacteria bacterium HGW-Wallbacteria-1</name>
    <dbReference type="NCBI Taxonomy" id="2013854"/>
    <lineage>
        <taxon>Bacteria</taxon>
        <taxon>Candidatus Walliibacteriota</taxon>
    </lineage>
</organism>
<gene>
    <name evidence="1" type="ORF">CVV64_17250</name>
</gene>
<reference evidence="1 2" key="1">
    <citation type="journal article" date="2017" name="ISME J.">
        <title>Potential for microbial H2 and metal transformations associated with novel bacteria and archaea in deep terrestrial subsurface sediments.</title>
        <authorList>
            <person name="Hernsdorf A.W."/>
            <person name="Amano Y."/>
            <person name="Miyakawa K."/>
            <person name="Ise K."/>
            <person name="Suzuki Y."/>
            <person name="Anantharaman K."/>
            <person name="Probst A."/>
            <person name="Burstein D."/>
            <person name="Thomas B.C."/>
            <person name="Banfield J.F."/>
        </authorList>
    </citation>
    <scope>NUCLEOTIDE SEQUENCE [LARGE SCALE GENOMIC DNA]</scope>
    <source>
        <strain evidence="1">HGW-Wallbacteria-1</strain>
    </source>
</reference>
<dbReference type="Proteomes" id="UP000233256">
    <property type="component" value="Unassembled WGS sequence"/>
</dbReference>
<name>A0A2N1PK75_9BACT</name>
<evidence type="ECO:0000313" key="1">
    <source>
        <dbReference type="EMBL" id="PKK88747.1"/>
    </source>
</evidence>
<accession>A0A2N1PK75</accession>
<evidence type="ECO:0000313" key="2">
    <source>
        <dbReference type="Proteomes" id="UP000233256"/>
    </source>
</evidence>
<comment type="caution">
    <text evidence="1">The sequence shown here is derived from an EMBL/GenBank/DDBJ whole genome shotgun (WGS) entry which is preliminary data.</text>
</comment>
<dbReference type="EMBL" id="PGXC01000035">
    <property type="protein sequence ID" value="PKK88747.1"/>
    <property type="molecule type" value="Genomic_DNA"/>
</dbReference>